<organism evidence="8 9">
    <name type="scientific">Smittium culicis</name>
    <dbReference type="NCBI Taxonomy" id="133412"/>
    <lineage>
        <taxon>Eukaryota</taxon>
        <taxon>Fungi</taxon>
        <taxon>Fungi incertae sedis</taxon>
        <taxon>Zoopagomycota</taxon>
        <taxon>Kickxellomycotina</taxon>
        <taxon>Harpellomycetes</taxon>
        <taxon>Harpellales</taxon>
        <taxon>Legeriomycetaceae</taxon>
        <taxon>Smittium</taxon>
    </lineage>
</organism>
<dbReference type="PANTHER" id="PTHR12100">
    <property type="entry name" value="SEC10"/>
    <property type="match status" value="1"/>
</dbReference>
<comment type="caution">
    <text evidence="8">The sequence shown here is derived from an EMBL/GenBank/DDBJ whole genome shotgun (WGS) entry which is preliminary data.</text>
</comment>
<dbReference type="Proteomes" id="UP000187429">
    <property type="component" value="Unassembled WGS sequence"/>
</dbReference>
<comment type="similarity">
    <text evidence="1">Belongs to the SEC10 family.</text>
</comment>
<sequence>MSGFNPQRDIGNVNELINKDFDPNSFIEVVTSKLNLTGKNNSGAFNPKPYIRTFEYLIENLESMKSQLDEDISSLSISLKNEEEIHKKKIWKFRMAIKAFGSNFANLENEINQVGENFIRVGEQLERVAKEKSRSEDIKELVDYFADFNAGKHDLIDQLKDNGSEGQIKLSYDFLLFFYNFITTSYSDYSSSKHVSISARTLVAFNGGLSVAKAYINQHPFFLETMIGESHANIAEASYKSLEGVSEILGLPPPPDRWLVQMFNDTNDMVENDWNIISSVFPNPVYLLQMLIKRVFEQTVQSYLDNLLTRAEKSSPIAFLRVLCSSHYASSQLVEKLKKFDVLVVTPTCVSLEAAQQLAISHNAETIDFLGARANNFLESSDLLASKYRVSDTRNSSIFNRDNVNKNDHYNDNLEMTQAVAAMMTGANRLLKASKDFAHNREHLNSRNNLDQDDPFNSKITSNSVITSDSAKSYGNHGVLQISLDRCRDDLFVAHLGGGRYIKAEREFLESAFQKLIEPFLQSRLENKNNSTKQGGIFSIFGAGNGNNNSITSNSSNQTNNHGNLANIITGSSGSLNQSNQNLRSNFSSSTALNQFFSSSNNNNTPNQKANNNSLQPNSSQGLKHSNTMESSKNFKRNSPLLNASSTFDDQSSSHLSILSVKTVIEILFVHSESISRSIELSKPIDLQTTVHSLFRTLLDFLKKEYLYIGLYDVTEYLSLDPKTEPNIDLSLYCVDVVSKIVGLIHNHYTCSIAPILANSSNHLLREIITDKNEFVVAIEKKSNDLVNKIVSTSVAWISFNLAKQKKSDFRPSDQDLPLGFGTPACNMCTDFLAKIEAQCRVCLDHNNQIRILTELGNSLFNLLMTHFKRFTVSYSGGLVVSKDVSKYIEIIEKFGIPELTEKFQTLQILAKIFSVPESTLKSLFEEGLLARLDRSVVTSYIQMREDFKSSLLSKLNF</sequence>
<proteinExistence type="inferred from homology"/>
<dbReference type="GO" id="GO:0006893">
    <property type="term" value="P:Golgi to plasma membrane transport"/>
    <property type="evidence" value="ECO:0007669"/>
    <property type="project" value="TreeGrafter"/>
</dbReference>
<evidence type="ECO:0000256" key="3">
    <source>
        <dbReference type="ARBA" id="ARBA00022483"/>
    </source>
</evidence>
<evidence type="ECO:0000313" key="9">
    <source>
        <dbReference type="Proteomes" id="UP000187429"/>
    </source>
</evidence>
<evidence type="ECO:0000256" key="5">
    <source>
        <dbReference type="SAM" id="MobiDB-lite"/>
    </source>
</evidence>
<dbReference type="GO" id="GO:0000145">
    <property type="term" value="C:exocyst"/>
    <property type="evidence" value="ECO:0007669"/>
    <property type="project" value="TreeGrafter"/>
</dbReference>
<dbReference type="GO" id="GO:0006887">
    <property type="term" value="P:exocytosis"/>
    <property type="evidence" value="ECO:0007669"/>
    <property type="project" value="UniProtKB-KW"/>
</dbReference>
<evidence type="ECO:0000256" key="4">
    <source>
        <dbReference type="ARBA" id="ARBA00023054"/>
    </source>
</evidence>
<keyword evidence="2" id="KW-0813">Transport</keyword>
<dbReference type="OrthoDB" id="125856at2759"/>
<dbReference type="InterPro" id="IPR048625">
    <property type="entry name" value="Sec10_N"/>
</dbReference>
<keyword evidence="9" id="KW-1185">Reference proteome</keyword>
<evidence type="ECO:0000259" key="6">
    <source>
        <dbReference type="Pfam" id="PF07393"/>
    </source>
</evidence>
<reference evidence="9" key="1">
    <citation type="submission" date="2017-01" db="EMBL/GenBank/DDBJ databases">
        <authorList>
            <person name="Wang Y."/>
            <person name="White M."/>
            <person name="Kvist S."/>
            <person name="Moncalvo J.-M."/>
        </authorList>
    </citation>
    <scope>NUCLEOTIDE SEQUENCE [LARGE SCALE GENOMIC DNA]</scope>
    <source>
        <strain evidence="9">ID-206-W2</strain>
    </source>
</reference>
<protein>
    <submittedName>
        <fullName evidence="8">Exocyst complex component 5</fullName>
    </submittedName>
</protein>
<feature type="domain" description="Exocyst complex component Sec10 N-terminal" evidence="7">
    <location>
        <begin position="47"/>
        <end position="161"/>
    </location>
</feature>
<dbReference type="Pfam" id="PF07393">
    <property type="entry name" value="Sec10_HB"/>
    <property type="match status" value="1"/>
</dbReference>
<evidence type="ECO:0000259" key="7">
    <source>
        <dbReference type="Pfam" id="PF20667"/>
    </source>
</evidence>
<feature type="region of interest" description="Disordered" evidence="5">
    <location>
        <begin position="595"/>
        <end position="636"/>
    </location>
</feature>
<dbReference type="Pfam" id="PF20667">
    <property type="entry name" value="Sec10_N"/>
    <property type="match status" value="1"/>
</dbReference>
<feature type="compositionally biased region" description="Polar residues" evidence="5">
    <location>
        <begin position="615"/>
        <end position="632"/>
    </location>
</feature>
<feature type="compositionally biased region" description="Low complexity" evidence="5">
    <location>
        <begin position="595"/>
        <end position="614"/>
    </location>
</feature>
<evidence type="ECO:0000256" key="2">
    <source>
        <dbReference type="ARBA" id="ARBA00022448"/>
    </source>
</evidence>
<evidence type="ECO:0000256" key="1">
    <source>
        <dbReference type="ARBA" id="ARBA00006572"/>
    </source>
</evidence>
<dbReference type="EMBL" id="LSSM01001659">
    <property type="protein sequence ID" value="OMJ25348.1"/>
    <property type="molecule type" value="Genomic_DNA"/>
</dbReference>
<dbReference type="InterPro" id="IPR009976">
    <property type="entry name" value="Sec10-like"/>
</dbReference>
<name>A0A1R1YEI5_9FUNG</name>
<dbReference type="Gene3D" id="1.20.58.1970">
    <property type="match status" value="1"/>
</dbReference>
<feature type="domain" description="Exocyst complex component Sec10-like alpha-helical bundle" evidence="6">
    <location>
        <begin position="198"/>
        <end position="951"/>
    </location>
</feature>
<dbReference type="PANTHER" id="PTHR12100:SF0">
    <property type="entry name" value="EXOCYST COMPLEX COMPONENT 5"/>
    <property type="match status" value="1"/>
</dbReference>
<accession>A0A1R1YEI5</accession>
<dbReference type="AlphaFoldDB" id="A0A1R1YEI5"/>
<gene>
    <name evidence="8" type="ORF">AYI69_g4330</name>
</gene>
<dbReference type="InterPro" id="IPR048627">
    <property type="entry name" value="Sec10_HB"/>
</dbReference>
<evidence type="ECO:0000313" key="8">
    <source>
        <dbReference type="EMBL" id="OMJ25348.1"/>
    </source>
</evidence>
<keyword evidence="4" id="KW-0175">Coiled coil</keyword>
<keyword evidence="3" id="KW-0268">Exocytosis</keyword>